<evidence type="ECO:0000313" key="2">
    <source>
        <dbReference type="EMBL" id="AWG87415.1"/>
    </source>
</evidence>
<dbReference type="EMBL" id="MF946550">
    <property type="protein sequence ID" value="AWG87415.1"/>
    <property type="molecule type" value="Genomic_DNA"/>
</dbReference>
<name>A0A2S1MK55_9VIRU</name>
<dbReference type="Proteomes" id="UP001226838">
    <property type="component" value="Segment"/>
</dbReference>
<feature type="region of interest" description="Disordered" evidence="1">
    <location>
        <begin position="135"/>
        <end position="160"/>
    </location>
</feature>
<accession>A0A2S1MK55</accession>
<reference evidence="2" key="1">
    <citation type="submission" date="2017-09" db="EMBL/GenBank/DDBJ databases">
        <title>Adomaviruses: a putative new virus family provides insights into dsDNA virus evolution.</title>
        <authorList>
            <person name="Welch N.L."/>
            <person name="Yutin N."/>
            <person name="Dill J."/>
            <person name="Camus A."/>
            <person name="Pang Y.-Y.S."/>
            <person name="Schiller J.T."/>
            <person name="Pipas J.M."/>
            <person name="An P."/>
            <person name="Delwart E."/>
            <person name="Koda S."/>
            <person name="Subrimaniam K."/>
            <person name="Waltzek T."/>
            <person name="Koonin E.V."/>
            <person name="Buck C.B."/>
            <person name="Ng T.F.F."/>
        </authorList>
    </citation>
    <scope>NUCLEOTIDE SEQUENCE</scope>
    <source>
        <strain evidence="2">NCI1</strain>
    </source>
</reference>
<sequence length="223" mass="24568">MGEPNYGLPRVMRVEGGGGVPVHVNLPPMQVTVPPPIVQPVPVELTMPPPQIAIQNSVRMYVLGKDMPLPDSASFVTVLANRPDNPPENPIVLLPISAAYEQITNVRETNPDNLSNTDVVSKQIVQQLIERAFQARPGRQRREVEENNQAEGGGDQANEQPLTATELQFLLGPYVTGDAMEARIKVLLDFYLPMFVQKTDLESALRSLRAEVTELKQKTASLK</sequence>
<protein>
    <submittedName>
        <fullName evidence="2">LO4</fullName>
    </submittedName>
</protein>
<organism evidence="2 3">
    <name type="scientific">Anguilla marmorata adomavirus 1</name>
    <dbReference type="NCBI Taxonomy" id="2175116"/>
    <lineage>
        <taxon>Viruses</taxon>
        <taxon>Adomaviruses</taxon>
    </lineage>
</organism>
<proteinExistence type="predicted"/>
<evidence type="ECO:0000256" key="1">
    <source>
        <dbReference type="SAM" id="MobiDB-lite"/>
    </source>
</evidence>
<evidence type="ECO:0000313" key="3">
    <source>
        <dbReference type="Proteomes" id="UP001226838"/>
    </source>
</evidence>